<name>A0A5N5NPK7_9ROSI</name>
<proteinExistence type="inferred from homology"/>
<evidence type="ECO:0000256" key="2">
    <source>
        <dbReference type="SAM" id="MobiDB-lite"/>
    </source>
</evidence>
<feature type="compositionally biased region" description="Acidic residues" evidence="2">
    <location>
        <begin position="70"/>
        <end position="79"/>
    </location>
</feature>
<sequence length="592" mass="66469">MGKKKFIDKKKAATFQLFSRDSSDPNFDGTDRVFVRVDGNPHPIDNFLAEKKRSSNSHFDGDPNTIFSDAPDDIEDGDDGSFGHSLHFGGGFFGEASSGPLPEDVRGEILELGFPDDGYNYLHHLREIKSNVNGSGYYQNPKAKLHQLPQDIKAYDASRVKVSELKSEDGNDKSIYNVASKSVGVRVQKVVDPEVAALLDDSDLLRFGSDAEDLEEDFVVRANIPEGGEDLEAYVEGSAVINEVTSGYVRYGGDRENVVECRVVEKAMNVLLEAGGDFGDEKQRVRRPLDEQFDLLEHQEYGTDDEDEHDGYIAEENKFLACKLEHALDDHVVNDLELDEKYKAPADLLHGNNRPENKELLDSAADVVRLCREYGKKYDNEDEDKEFIIEEESSDESEKWDCETIVSTYSNLDNHPSKIGAPETARKKMLAKAVVGALNASSHVITLGGKEKLPVDFLPLSRKPAMEKVKGVHSSQMEQQKRKQHGQESKEEKKERKATVKEERREARRVKKEIKGIYQGEAQRAQRVAAVAGPSSFHLVFLEDIRCRWTYDELQSHGYQFVGKHVSSFLSVPMKAINFSCNLSRAAMGIRR</sequence>
<dbReference type="AlphaFoldDB" id="A0A5N5NPK7"/>
<reference evidence="4" key="1">
    <citation type="journal article" date="2019" name="Gigascience">
        <title>De novo genome assembly of the endangered Acer yangbiense, a plant species with extremely small populations endemic to Yunnan Province, China.</title>
        <authorList>
            <person name="Yang J."/>
            <person name="Wariss H.M."/>
            <person name="Tao L."/>
            <person name="Zhang R."/>
            <person name="Yun Q."/>
            <person name="Hollingsworth P."/>
            <person name="Dao Z."/>
            <person name="Luo G."/>
            <person name="Guo H."/>
            <person name="Ma Y."/>
            <person name="Sun W."/>
        </authorList>
    </citation>
    <scope>NUCLEOTIDE SEQUENCE [LARGE SCALE GENOMIC DNA]</scope>
    <source>
        <strain evidence="4">cv. br00</strain>
    </source>
</reference>
<dbReference type="GO" id="GO:0005634">
    <property type="term" value="C:nucleus"/>
    <property type="evidence" value="ECO:0007669"/>
    <property type="project" value="TreeGrafter"/>
</dbReference>
<evidence type="ECO:0000256" key="1">
    <source>
        <dbReference type="ARBA" id="ARBA00009078"/>
    </source>
</evidence>
<comment type="similarity">
    <text evidence="1">Belongs to the LTV1 family.</text>
</comment>
<gene>
    <name evidence="3" type="ORF">DKX38_001969</name>
</gene>
<dbReference type="GO" id="GO:0042274">
    <property type="term" value="P:ribosomal small subunit biogenesis"/>
    <property type="evidence" value="ECO:0007669"/>
    <property type="project" value="InterPro"/>
</dbReference>
<feature type="region of interest" description="Disordered" evidence="2">
    <location>
        <begin position="466"/>
        <end position="506"/>
    </location>
</feature>
<evidence type="ECO:0008006" key="5">
    <source>
        <dbReference type="Google" id="ProtNLM"/>
    </source>
</evidence>
<evidence type="ECO:0000313" key="3">
    <source>
        <dbReference type="EMBL" id="KAB5568176.1"/>
    </source>
</evidence>
<dbReference type="PANTHER" id="PTHR21531">
    <property type="entry name" value="LOW-TEMPERATURE VIABILITY PROTEIN LTV1-RELATED"/>
    <property type="match status" value="1"/>
</dbReference>
<accession>A0A5N5NPK7</accession>
<comment type="caution">
    <text evidence="3">The sequence shown here is derived from an EMBL/GenBank/DDBJ whole genome shotgun (WGS) entry which is preliminary data.</text>
</comment>
<dbReference type="EMBL" id="VDCV01000002">
    <property type="protein sequence ID" value="KAB5568176.1"/>
    <property type="molecule type" value="Genomic_DNA"/>
</dbReference>
<dbReference type="InterPro" id="IPR007307">
    <property type="entry name" value="Ltv1"/>
</dbReference>
<dbReference type="Proteomes" id="UP000326939">
    <property type="component" value="Chromosome 2"/>
</dbReference>
<evidence type="ECO:0000313" key="4">
    <source>
        <dbReference type="Proteomes" id="UP000326939"/>
    </source>
</evidence>
<dbReference type="PANTHER" id="PTHR21531:SF0">
    <property type="entry name" value="PROTEIN LTV1 HOMOLOG"/>
    <property type="match status" value="1"/>
</dbReference>
<dbReference type="GO" id="GO:0000056">
    <property type="term" value="P:ribosomal small subunit export from nucleus"/>
    <property type="evidence" value="ECO:0007669"/>
    <property type="project" value="TreeGrafter"/>
</dbReference>
<keyword evidence="4" id="KW-1185">Reference proteome</keyword>
<feature type="region of interest" description="Disordered" evidence="2">
    <location>
        <begin position="49"/>
        <end position="80"/>
    </location>
</feature>
<dbReference type="GO" id="GO:0030688">
    <property type="term" value="C:preribosome, small subunit precursor"/>
    <property type="evidence" value="ECO:0007669"/>
    <property type="project" value="TreeGrafter"/>
</dbReference>
<dbReference type="GO" id="GO:0005829">
    <property type="term" value="C:cytosol"/>
    <property type="evidence" value="ECO:0007669"/>
    <property type="project" value="TreeGrafter"/>
</dbReference>
<protein>
    <recommendedName>
        <fullName evidence="5">Protein LTV1 homolog</fullName>
    </recommendedName>
</protein>
<organism evidence="3 4">
    <name type="scientific">Salix brachista</name>
    <dbReference type="NCBI Taxonomy" id="2182728"/>
    <lineage>
        <taxon>Eukaryota</taxon>
        <taxon>Viridiplantae</taxon>
        <taxon>Streptophyta</taxon>
        <taxon>Embryophyta</taxon>
        <taxon>Tracheophyta</taxon>
        <taxon>Spermatophyta</taxon>
        <taxon>Magnoliopsida</taxon>
        <taxon>eudicotyledons</taxon>
        <taxon>Gunneridae</taxon>
        <taxon>Pentapetalae</taxon>
        <taxon>rosids</taxon>
        <taxon>fabids</taxon>
        <taxon>Malpighiales</taxon>
        <taxon>Salicaceae</taxon>
        <taxon>Saliceae</taxon>
        <taxon>Salix</taxon>
    </lineage>
</organism>
<feature type="compositionally biased region" description="Basic and acidic residues" evidence="2">
    <location>
        <begin position="479"/>
        <end position="506"/>
    </location>
</feature>